<name>A0A1Y1XH52_9FUNG</name>
<gene>
    <name evidence="2" type="ORF">BCR32DRAFT_290942</name>
</gene>
<dbReference type="AlphaFoldDB" id="A0A1Y1XH52"/>
<accession>A0A1Y1XH52</accession>
<keyword evidence="3" id="KW-1185">Reference proteome</keyword>
<dbReference type="Proteomes" id="UP000193944">
    <property type="component" value="Unassembled WGS sequence"/>
</dbReference>
<feature type="transmembrane region" description="Helical" evidence="1">
    <location>
        <begin position="142"/>
        <end position="161"/>
    </location>
</feature>
<keyword evidence="1" id="KW-1133">Transmembrane helix</keyword>
<evidence type="ECO:0000313" key="3">
    <source>
        <dbReference type="Proteomes" id="UP000193944"/>
    </source>
</evidence>
<organism evidence="2 3">
    <name type="scientific">Anaeromyces robustus</name>
    <dbReference type="NCBI Taxonomy" id="1754192"/>
    <lineage>
        <taxon>Eukaryota</taxon>
        <taxon>Fungi</taxon>
        <taxon>Fungi incertae sedis</taxon>
        <taxon>Chytridiomycota</taxon>
        <taxon>Chytridiomycota incertae sedis</taxon>
        <taxon>Neocallimastigomycetes</taxon>
        <taxon>Neocallimastigales</taxon>
        <taxon>Neocallimastigaceae</taxon>
        <taxon>Anaeromyces</taxon>
    </lineage>
</organism>
<comment type="caution">
    <text evidence="2">The sequence shown here is derived from an EMBL/GenBank/DDBJ whole genome shotgun (WGS) entry which is preliminary data.</text>
</comment>
<reference evidence="2 3" key="1">
    <citation type="submission" date="2016-08" db="EMBL/GenBank/DDBJ databases">
        <title>A Parts List for Fungal Cellulosomes Revealed by Comparative Genomics.</title>
        <authorList>
            <consortium name="DOE Joint Genome Institute"/>
            <person name="Haitjema C.H."/>
            <person name="Gilmore S.P."/>
            <person name="Henske J.K."/>
            <person name="Solomon K.V."/>
            <person name="De Groot R."/>
            <person name="Kuo A."/>
            <person name="Mondo S.J."/>
            <person name="Salamov A.A."/>
            <person name="Labutti K."/>
            <person name="Zhao Z."/>
            <person name="Chiniquy J."/>
            <person name="Barry K."/>
            <person name="Brewer H.M."/>
            <person name="Purvine S.O."/>
            <person name="Wright A.T."/>
            <person name="Boxma B."/>
            <person name="Van Alen T."/>
            <person name="Hackstein J.H."/>
            <person name="Baker S.E."/>
            <person name="Grigoriev I.V."/>
            <person name="O'Malley M.A."/>
        </authorList>
    </citation>
    <scope>NUCLEOTIDE SEQUENCE [LARGE SCALE GENOMIC DNA]</scope>
    <source>
        <strain evidence="2 3">S4</strain>
    </source>
</reference>
<protein>
    <submittedName>
        <fullName evidence="2">Uncharacterized protein</fullName>
    </submittedName>
</protein>
<sequence>MNSNFDDIFSFEDASKTYKKYKGKCKTDADCPDDLTCLYDNFCQLSFQCSEHDLTRCYNYNKDREDYMKYRGSCVSNKDCLTNSCIDGNCSGRLVYCSVGSGEAECGLDTGETCTKDSECLEHNCKDGICEKYDASKDFNRLALIVVIGILIFLLICYYLWPKLFVRRCRSWSFEECEFVLFK</sequence>
<keyword evidence="1" id="KW-0812">Transmembrane</keyword>
<dbReference type="OrthoDB" id="10469415at2759"/>
<evidence type="ECO:0000313" key="2">
    <source>
        <dbReference type="EMBL" id="ORX85089.1"/>
    </source>
</evidence>
<evidence type="ECO:0000256" key="1">
    <source>
        <dbReference type="SAM" id="Phobius"/>
    </source>
</evidence>
<reference evidence="2 3" key="2">
    <citation type="submission" date="2016-08" db="EMBL/GenBank/DDBJ databases">
        <title>Pervasive Adenine N6-methylation of Active Genes in Fungi.</title>
        <authorList>
            <consortium name="DOE Joint Genome Institute"/>
            <person name="Mondo S.J."/>
            <person name="Dannebaum R.O."/>
            <person name="Kuo R.C."/>
            <person name="Labutti K."/>
            <person name="Haridas S."/>
            <person name="Kuo A."/>
            <person name="Salamov A."/>
            <person name="Ahrendt S.R."/>
            <person name="Lipzen A."/>
            <person name="Sullivan W."/>
            <person name="Andreopoulos W.B."/>
            <person name="Clum A."/>
            <person name="Lindquist E."/>
            <person name="Daum C."/>
            <person name="Ramamoorthy G.K."/>
            <person name="Gryganskyi A."/>
            <person name="Culley D."/>
            <person name="Magnuson J.K."/>
            <person name="James T.Y."/>
            <person name="O'Malley M.A."/>
            <person name="Stajich J.E."/>
            <person name="Spatafora J.W."/>
            <person name="Visel A."/>
            <person name="Grigoriev I.V."/>
        </authorList>
    </citation>
    <scope>NUCLEOTIDE SEQUENCE [LARGE SCALE GENOMIC DNA]</scope>
    <source>
        <strain evidence="2 3">S4</strain>
    </source>
</reference>
<proteinExistence type="predicted"/>
<keyword evidence="1" id="KW-0472">Membrane</keyword>
<dbReference type="EMBL" id="MCFG01000041">
    <property type="protein sequence ID" value="ORX85089.1"/>
    <property type="molecule type" value="Genomic_DNA"/>
</dbReference>